<feature type="transmembrane region" description="Helical" evidence="6">
    <location>
        <begin position="303"/>
        <end position="324"/>
    </location>
</feature>
<evidence type="ECO:0000256" key="4">
    <source>
        <dbReference type="ARBA" id="ARBA00023136"/>
    </source>
</evidence>
<protein>
    <submittedName>
        <fullName evidence="10">Neur_chan_LBD domain-containing protein</fullName>
    </submittedName>
</protein>
<dbReference type="SUPFAM" id="SSF63712">
    <property type="entry name" value="Nicotinic receptor ligand binding domain-like"/>
    <property type="match status" value="1"/>
</dbReference>
<reference evidence="10" key="2">
    <citation type="submission" date="2020-10" db="UniProtKB">
        <authorList>
            <consortium name="WormBaseParasite"/>
        </authorList>
    </citation>
    <scope>IDENTIFICATION</scope>
</reference>
<accession>A0A7E4VBJ3</accession>
<keyword evidence="4 6" id="KW-0472">Membrane</keyword>
<dbReference type="GO" id="GO:0004888">
    <property type="term" value="F:transmembrane signaling receptor activity"/>
    <property type="evidence" value="ECO:0007669"/>
    <property type="project" value="InterPro"/>
</dbReference>
<comment type="subcellular location">
    <subcellularLocation>
        <location evidence="1">Membrane</location>
        <topology evidence="1">Multi-pass membrane protein</topology>
    </subcellularLocation>
</comment>
<dbReference type="WBParaSite" id="Pan_g18978.t1">
    <property type="protein sequence ID" value="Pan_g18978.t1"/>
    <property type="gene ID" value="Pan_g18978"/>
</dbReference>
<feature type="domain" description="Neurotransmitter-gated ion-channel ligand-binding" evidence="8">
    <location>
        <begin position="60"/>
        <end position="190"/>
    </location>
</feature>
<evidence type="ECO:0000256" key="3">
    <source>
        <dbReference type="ARBA" id="ARBA00022989"/>
    </source>
</evidence>
<feature type="transmembrane region" description="Helical" evidence="6">
    <location>
        <begin position="241"/>
        <end position="261"/>
    </location>
</feature>
<evidence type="ECO:0000313" key="9">
    <source>
        <dbReference type="Proteomes" id="UP000492821"/>
    </source>
</evidence>
<dbReference type="Gene3D" id="2.70.170.10">
    <property type="entry name" value="Neurotransmitter-gated ion-channel ligand-binding domain"/>
    <property type="match status" value="1"/>
</dbReference>
<dbReference type="Gene3D" id="1.20.58.390">
    <property type="entry name" value="Neurotransmitter-gated ion-channel transmembrane domain"/>
    <property type="match status" value="1"/>
</dbReference>
<feature type="compositionally biased region" description="Low complexity" evidence="5">
    <location>
        <begin position="29"/>
        <end position="48"/>
    </location>
</feature>
<dbReference type="InterPro" id="IPR006201">
    <property type="entry name" value="Neur_channel"/>
</dbReference>
<evidence type="ECO:0000256" key="5">
    <source>
        <dbReference type="SAM" id="MobiDB-lite"/>
    </source>
</evidence>
<dbReference type="InterPro" id="IPR006202">
    <property type="entry name" value="Neur_chan_lig-bd"/>
</dbReference>
<dbReference type="SUPFAM" id="SSF90112">
    <property type="entry name" value="Neurotransmitter-gated ion-channel transmembrane pore"/>
    <property type="match status" value="1"/>
</dbReference>
<sequence length="401" mass="45138">MLSHTITTTLLYFTFITSSFAAETPTPTPSKKPVSKSSTSLPPTTASPDYGNGWTDKQIIEALLKRYRFPDPSVNISVSVLLEVEEILPSIDDKCHLIVGITQKWLEYSLEFKGLRDSLNPVRFRTLNYIWHPALIIDNAISQHIVGKDSLKVYASGLVEYNHRLKIVVPSEHNLKAFPFESRNCTIRFSNDDSRAVWGRLLRVTLPSTIEGASDWTAVPSETASNYHNLRLRLRRSITPWLYTYFLPTLAFVIASWVAVWMNSKATIARTAVSGVCFIATLLLVLHRTSSTPTTAYLKAIDYWNIAVCGFTFISFLQATLVASQASLGRRNPRTGKYIDDDEKSPWITETPYYSQLPTPSNISIIRICDWICRLAAPICFAIFVGLFVFFFVLPYGNVSA</sequence>
<feature type="transmembrane region" description="Helical" evidence="6">
    <location>
        <begin position="371"/>
        <end position="394"/>
    </location>
</feature>
<organism evidence="9 10">
    <name type="scientific">Panagrellus redivivus</name>
    <name type="common">Microworm</name>
    <dbReference type="NCBI Taxonomy" id="6233"/>
    <lineage>
        <taxon>Eukaryota</taxon>
        <taxon>Metazoa</taxon>
        <taxon>Ecdysozoa</taxon>
        <taxon>Nematoda</taxon>
        <taxon>Chromadorea</taxon>
        <taxon>Rhabditida</taxon>
        <taxon>Tylenchina</taxon>
        <taxon>Panagrolaimomorpha</taxon>
        <taxon>Panagrolaimoidea</taxon>
        <taxon>Panagrolaimidae</taxon>
        <taxon>Panagrellus</taxon>
    </lineage>
</organism>
<evidence type="ECO:0000256" key="6">
    <source>
        <dbReference type="SAM" id="Phobius"/>
    </source>
</evidence>
<reference evidence="9" key="1">
    <citation type="journal article" date="2013" name="Genetics">
        <title>The draft genome and transcriptome of Panagrellus redivivus are shaped by the harsh demands of a free-living lifestyle.</title>
        <authorList>
            <person name="Srinivasan J."/>
            <person name="Dillman A.R."/>
            <person name="Macchietto M.G."/>
            <person name="Heikkinen L."/>
            <person name="Lakso M."/>
            <person name="Fracchia K.M."/>
            <person name="Antoshechkin I."/>
            <person name="Mortazavi A."/>
            <person name="Wong G."/>
            <person name="Sternberg P.W."/>
        </authorList>
    </citation>
    <scope>NUCLEOTIDE SEQUENCE [LARGE SCALE GENOMIC DNA]</scope>
    <source>
        <strain evidence="9">MT8872</strain>
    </source>
</reference>
<evidence type="ECO:0000259" key="8">
    <source>
        <dbReference type="Pfam" id="PF02931"/>
    </source>
</evidence>
<dbReference type="AlphaFoldDB" id="A0A7E4VBJ3"/>
<keyword evidence="3 6" id="KW-1133">Transmembrane helix</keyword>
<dbReference type="GO" id="GO:0005230">
    <property type="term" value="F:extracellular ligand-gated monoatomic ion channel activity"/>
    <property type="evidence" value="ECO:0007669"/>
    <property type="project" value="InterPro"/>
</dbReference>
<proteinExistence type="predicted"/>
<feature type="signal peptide" evidence="7">
    <location>
        <begin position="1"/>
        <end position="21"/>
    </location>
</feature>
<evidence type="ECO:0000313" key="10">
    <source>
        <dbReference type="WBParaSite" id="Pan_g18978.t1"/>
    </source>
</evidence>
<keyword evidence="7" id="KW-0732">Signal</keyword>
<feature type="region of interest" description="Disordered" evidence="5">
    <location>
        <begin position="22"/>
        <end position="52"/>
    </location>
</feature>
<dbReference type="Proteomes" id="UP000492821">
    <property type="component" value="Unassembled WGS sequence"/>
</dbReference>
<keyword evidence="2 6" id="KW-0812">Transmembrane</keyword>
<dbReference type="InterPro" id="IPR036719">
    <property type="entry name" value="Neuro-gated_channel_TM_sf"/>
</dbReference>
<feature type="chain" id="PRO_5029012322" evidence="7">
    <location>
        <begin position="22"/>
        <end position="401"/>
    </location>
</feature>
<dbReference type="InterPro" id="IPR038050">
    <property type="entry name" value="Neuro_actylchol_rec"/>
</dbReference>
<dbReference type="Pfam" id="PF02931">
    <property type="entry name" value="Neur_chan_LBD"/>
    <property type="match status" value="1"/>
</dbReference>
<keyword evidence="9" id="KW-1185">Reference proteome</keyword>
<dbReference type="GO" id="GO:0016020">
    <property type="term" value="C:membrane"/>
    <property type="evidence" value="ECO:0007669"/>
    <property type="project" value="UniProtKB-SubCell"/>
</dbReference>
<evidence type="ECO:0000256" key="2">
    <source>
        <dbReference type="ARBA" id="ARBA00022692"/>
    </source>
</evidence>
<feature type="transmembrane region" description="Helical" evidence="6">
    <location>
        <begin position="268"/>
        <end position="287"/>
    </location>
</feature>
<dbReference type="InterPro" id="IPR036734">
    <property type="entry name" value="Neur_chan_lig-bd_sf"/>
</dbReference>
<evidence type="ECO:0000256" key="1">
    <source>
        <dbReference type="ARBA" id="ARBA00004141"/>
    </source>
</evidence>
<name>A0A7E4VBJ3_PANRE</name>
<evidence type="ECO:0000256" key="7">
    <source>
        <dbReference type="SAM" id="SignalP"/>
    </source>
</evidence>
<dbReference type="PANTHER" id="PTHR18945">
    <property type="entry name" value="NEUROTRANSMITTER GATED ION CHANNEL"/>
    <property type="match status" value="1"/>
</dbReference>